<comment type="caution">
    <text evidence="7">The sequence shown here is derived from an EMBL/GenBank/DDBJ whole genome shotgun (WGS) entry which is preliminary data.</text>
</comment>
<evidence type="ECO:0000256" key="4">
    <source>
        <dbReference type="ARBA" id="ARBA00022840"/>
    </source>
</evidence>
<proteinExistence type="predicted"/>
<dbReference type="Gene3D" id="3.40.50.300">
    <property type="entry name" value="P-loop containing nucleotide triphosphate hydrolases"/>
    <property type="match status" value="2"/>
</dbReference>
<name>A0A081BBM3_9HYPH</name>
<accession>A0A081BBM3</accession>
<dbReference type="GO" id="GO:0004386">
    <property type="term" value="F:helicase activity"/>
    <property type="evidence" value="ECO:0007669"/>
    <property type="project" value="UniProtKB-KW"/>
</dbReference>
<dbReference type="InterPro" id="IPR050699">
    <property type="entry name" value="RNA-DNA_Helicase"/>
</dbReference>
<dbReference type="InterPro" id="IPR001650">
    <property type="entry name" value="Helicase_C-like"/>
</dbReference>
<feature type="region of interest" description="Disordered" evidence="5">
    <location>
        <begin position="812"/>
        <end position="1040"/>
    </location>
</feature>
<feature type="compositionally biased region" description="Low complexity" evidence="5">
    <location>
        <begin position="862"/>
        <end position="877"/>
    </location>
</feature>
<dbReference type="PANTHER" id="PTHR12131">
    <property type="entry name" value="ATP-DEPENDENT RNA AND DNA HELICASE"/>
    <property type="match status" value="1"/>
</dbReference>
<evidence type="ECO:0000256" key="5">
    <source>
        <dbReference type="SAM" id="MobiDB-lite"/>
    </source>
</evidence>
<evidence type="ECO:0000256" key="3">
    <source>
        <dbReference type="ARBA" id="ARBA00022806"/>
    </source>
</evidence>
<feature type="compositionally biased region" description="Basic residues" evidence="5">
    <location>
        <begin position="952"/>
        <end position="963"/>
    </location>
</feature>
<feature type="compositionally biased region" description="Gly residues" evidence="5">
    <location>
        <begin position="998"/>
        <end position="1013"/>
    </location>
</feature>
<keyword evidence="8" id="KW-1185">Reference proteome</keyword>
<dbReference type="EMBL" id="BBIO01000009">
    <property type="protein sequence ID" value="GAK45441.1"/>
    <property type="molecule type" value="Genomic_DNA"/>
</dbReference>
<dbReference type="GO" id="GO:0016787">
    <property type="term" value="F:hydrolase activity"/>
    <property type="evidence" value="ECO:0007669"/>
    <property type="project" value="UniProtKB-KW"/>
</dbReference>
<protein>
    <submittedName>
        <fullName evidence="7">Helicase domain-containing protein</fullName>
    </submittedName>
</protein>
<dbReference type="AlphaFoldDB" id="A0A081BBM3"/>
<dbReference type="Pfam" id="PF00271">
    <property type="entry name" value="Helicase_C"/>
    <property type="match status" value="1"/>
</dbReference>
<dbReference type="SUPFAM" id="SSF52540">
    <property type="entry name" value="P-loop containing nucleoside triphosphate hydrolases"/>
    <property type="match status" value="2"/>
</dbReference>
<evidence type="ECO:0000256" key="2">
    <source>
        <dbReference type="ARBA" id="ARBA00022801"/>
    </source>
</evidence>
<dbReference type="InterPro" id="IPR055206">
    <property type="entry name" value="DEXQc_SUV3"/>
</dbReference>
<keyword evidence="1" id="KW-0547">Nucleotide-binding</keyword>
<dbReference type="SMART" id="SM00490">
    <property type="entry name" value="HELICc"/>
    <property type="match status" value="1"/>
</dbReference>
<dbReference type="STRING" id="1333998.M2A_1940"/>
<keyword evidence="2" id="KW-0378">Hydrolase</keyword>
<evidence type="ECO:0000256" key="1">
    <source>
        <dbReference type="ARBA" id="ARBA00022741"/>
    </source>
</evidence>
<dbReference type="Pfam" id="PF22527">
    <property type="entry name" value="DEXQc_Suv3"/>
    <property type="match status" value="1"/>
</dbReference>
<evidence type="ECO:0000259" key="6">
    <source>
        <dbReference type="PROSITE" id="PS51194"/>
    </source>
</evidence>
<organism evidence="7 8">
    <name type="scientific">Tepidicaulis marinus</name>
    <dbReference type="NCBI Taxonomy" id="1333998"/>
    <lineage>
        <taxon>Bacteria</taxon>
        <taxon>Pseudomonadati</taxon>
        <taxon>Pseudomonadota</taxon>
        <taxon>Alphaproteobacteria</taxon>
        <taxon>Hyphomicrobiales</taxon>
        <taxon>Parvibaculaceae</taxon>
        <taxon>Tepidicaulis</taxon>
    </lineage>
</organism>
<feature type="compositionally biased region" description="Basic and acidic residues" evidence="5">
    <location>
        <begin position="933"/>
        <end position="942"/>
    </location>
</feature>
<evidence type="ECO:0000313" key="7">
    <source>
        <dbReference type="EMBL" id="GAK45441.1"/>
    </source>
</evidence>
<feature type="domain" description="Helicase C-terminal" evidence="6">
    <location>
        <begin position="163"/>
        <end position="316"/>
    </location>
</feature>
<feature type="compositionally biased region" description="Basic and acidic residues" evidence="5">
    <location>
        <begin position="967"/>
        <end position="984"/>
    </location>
</feature>
<sequence>MTRPSPQHLVYADSRLGAVLGPTNTGKTHLAIERMLGHRTGMIGLPLRLLAREVYERVCRKIGAPSVALLTGEEKIVPARARYWVCTVEAMPVSQPVDFLAVDEVQLAADAERGHVFTDRILRARGIEETLFLGSETARPLISKLLPAAHIETRPRFSELTFMGPRKLTRLPRRSAVVAFSAEQVYAIAELIRRHRGGAAVVMGALSPRTRNAQVELYQNGDVDFLVATDAIGMGLNMDIDHVAFAQTEKFDGRQHRPLRISELAQIAGRAGRYANDGTFGTTGDAAPLDNETAERIEEHYFEPDRQFQWRNTDLDFSSIDRLIASLEAPPRREGLVRAPVTSDLETLSLMSRDREIRGKAEKKEALKLLWEVAQVPDFRKIMASDHAALLSRLYFFLMEDGIISEDWLAKQVALTDKTDGDIDTLSTRIAHMRTWAFVANRNGWLKDPDHWQKRTRAIEDKLSDALHERLTQRFIDRRTSVLMKRLRQNEELMASITADGEVLVEGEYVGRLQGFVFVADPRAEGVHDKVLRTASLKALASEIESRAARIAAAEDGAISLSEHGRLLWEGQAVAKLHKGESALRPKVELIASDQLTGPAREQVQARLEKWLSGHIAHILEPLVKLNAAEDIAGLARGIAFQLYENLGHLRRETVANELKELDQPARSQLRKYGVRFGAYSVFMPALLKPAPARLLLTLWSLQRETEAADPFADLPNPPAPGLTSAPAEQSAPQGFYEALGFRVCGTRAVRLDMLERLADLIRPVIAERRYKGGFRVTPDMMSLVGCSGEEFAGLLRGLGYRMQLEKVPQSVIEAEKQPPAPAAKTESKEEAKAAETAPAPVPPASLEEAGPAASETALPGEVAAETAASEEPAADAVTETAALPQTTEEDTPTAAPETPAPAAQNEDLEGGEAAPAAPAAETASADAGTDAAKTDEAKTGDELVEVEIWRPQRKNPRGRQPGHRGQSRDKAKDGAENAEDGGKKPKGKFQGKRKGAPGKGGGPGGKQGGNQGGRPKSGPQRFSASPARKDKIDPDSPFAALAVLKEKSGKE</sequence>
<dbReference type="eggNOG" id="COG4581">
    <property type="taxonomic scope" value="Bacteria"/>
</dbReference>
<dbReference type="PROSITE" id="PS51194">
    <property type="entry name" value="HELICASE_CTER"/>
    <property type="match status" value="1"/>
</dbReference>
<dbReference type="GO" id="GO:0005524">
    <property type="term" value="F:ATP binding"/>
    <property type="evidence" value="ECO:0007669"/>
    <property type="project" value="UniProtKB-KW"/>
</dbReference>
<feature type="compositionally biased region" description="Low complexity" evidence="5">
    <location>
        <begin position="893"/>
        <end position="904"/>
    </location>
</feature>
<dbReference type="PANTHER" id="PTHR12131:SF1">
    <property type="entry name" value="ATP-DEPENDENT RNA HELICASE SUPV3L1, MITOCHONDRIAL-RELATED"/>
    <property type="match status" value="1"/>
</dbReference>
<dbReference type="Proteomes" id="UP000028702">
    <property type="component" value="Unassembled WGS sequence"/>
</dbReference>
<keyword evidence="3 7" id="KW-0347">Helicase</keyword>
<dbReference type="InterPro" id="IPR027417">
    <property type="entry name" value="P-loop_NTPase"/>
</dbReference>
<feature type="compositionally biased region" description="Basic residues" evidence="5">
    <location>
        <begin position="985"/>
        <end position="997"/>
    </location>
</feature>
<keyword evidence="4" id="KW-0067">ATP-binding</keyword>
<reference evidence="7 8" key="1">
    <citation type="submission" date="2014-07" db="EMBL/GenBank/DDBJ databases">
        <title>Tepidicaulis marinum gen. nov., sp. nov., a novel marine bacterium denitrifying nitrate to nitrous oxide strictly under microaerobic conditions.</title>
        <authorList>
            <person name="Takeuchi M."/>
            <person name="Yamagishi T."/>
            <person name="Kamagata Y."/>
            <person name="Oshima K."/>
            <person name="Hattori M."/>
            <person name="Katayama T."/>
            <person name="Hanada S."/>
            <person name="Tamaki H."/>
            <person name="Marumo K."/>
            <person name="Maeda H."/>
            <person name="Nedachi M."/>
            <person name="Iwasaki W."/>
            <person name="Suwa Y."/>
            <person name="Sakata S."/>
        </authorList>
    </citation>
    <scope>NUCLEOTIDE SEQUENCE [LARGE SCALE GENOMIC DNA]</scope>
    <source>
        <strain evidence="7 8">MA2</strain>
    </source>
</reference>
<feature type="compositionally biased region" description="Low complexity" evidence="5">
    <location>
        <begin position="912"/>
        <end position="932"/>
    </location>
</feature>
<evidence type="ECO:0000313" key="8">
    <source>
        <dbReference type="Proteomes" id="UP000028702"/>
    </source>
</evidence>
<gene>
    <name evidence="7" type="ORF">M2A_1940</name>
</gene>